<dbReference type="GO" id="GO:0005680">
    <property type="term" value="C:anaphase-promoting complex"/>
    <property type="evidence" value="ECO:0007669"/>
    <property type="project" value="InterPro"/>
</dbReference>
<feature type="compositionally biased region" description="Low complexity" evidence="2">
    <location>
        <begin position="445"/>
        <end position="455"/>
    </location>
</feature>
<gene>
    <name evidence="3" type="ORF">PAC_01935</name>
</gene>
<feature type="compositionally biased region" description="Basic and acidic residues" evidence="2">
    <location>
        <begin position="283"/>
        <end position="300"/>
    </location>
</feature>
<evidence type="ECO:0000256" key="2">
    <source>
        <dbReference type="SAM" id="MobiDB-lite"/>
    </source>
</evidence>
<name>A0A1L7WH15_9HELO</name>
<dbReference type="OrthoDB" id="3437607at2759"/>
<protein>
    <submittedName>
        <fullName evidence="3">Uncharacterized protein</fullName>
    </submittedName>
</protein>
<feature type="compositionally biased region" description="Polar residues" evidence="2">
    <location>
        <begin position="205"/>
        <end position="233"/>
    </location>
</feature>
<sequence>MLRCPPTTIVLGRSDILDFEKRQQRRKEHETDKVNRESARIAAGGQDGPRFGQEEFMLPFHPAQAKAEEQHFPKSTSPLTDDETQSRSPTAEERFPDLQVHGTVLDSVELDHSDENPTRTSEVRSSSPVKHDFDYGGFVESPLPEGEDNTPQGSSPFRKRSALYQLRRSRFTLVPDGFSTPQTGRHPDVRRLRRAPLPRSPLFLSQNATTSPNGRPTTRLTPRVTSRVATHNTPGIIFAQPPRRPPRSSPRTLRHQTNSFSFDSSERASAAYEQERVISNSTDDSRPRPSEDVSLHDELRGSSLQSSRVSSGIPVFYGPQSDNALDTEEEAYITNPDFMFSSPALPLPPPFSSVSRRASNADSLPSISSGYQPCEYQPQNPATSPIKSPHKTPNRGRGEVVHESLKTSPVIPTIETNESPPSGGRIAGFLNRIASYRVRSPLYRGAPSGSSSPASTSVQTPDRKNSATLHSQTPSRSYRVYNDALSPDTQPQTPANLPEARHRSRYHASYTAPVTRNAARRDTSSNNITSRTGSRGSVRRQAPFYTPVRVGRQGRRTDSPTGMRDEGFEGLYGGRENGDEEQNWVEGVRFNNAETRLWGARDARNDAEALRETPEPEDWRVGRRN</sequence>
<feature type="compositionally biased region" description="Low complexity" evidence="2">
    <location>
        <begin position="529"/>
        <end position="540"/>
    </location>
</feature>
<organism evidence="3 4">
    <name type="scientific">Phialocephala subalpina</name>
    <dbReference type="NCBI Taxonomy" id="576137"/>
    <lineage>
        <taxon>Eukaryota</taxon>
        <taxon>Fungi</taxon>
        <taxon>Dikarya</taxon>
        <taxon>Ascomycota</taxon>
        <taxon>Pezizomycotina</taxon>
        <taxon>Leotiomycetes</taxon>
        <taxon>Helotiales</taxon>
        <taxon>Mollisiaceae</taxon>
        <taxon>Phialocephala</taxon>
        <taxon>Phialocephala fortinii species complex</taxon>
    </lineage>
</organism>
<dbReference type="Proteomes" id="UP000184330">
    <property type="component" value="Unassembled WGS sequence"/>
</dbReference>
<keyword evidence="1" id="KW-0833">Ubl conjugation pathway</keyword>
<evidence type="ECO:0000313" key="4">
    <source>
        <dbReference type="Proteomes" id="UP000184330"/>
    </source>
</evidence>
<feature type="region of interest" description="Disordered" evidence="2">
    <location>
        <begin position="377"/>
        <end position="402"/>
    </location>
</feature>
<feature type="region of interest" description="Disordered" evidence="2">
    <location>
        <begin position="443"/>
        <end position="585"/>
    </location>
</feature>
<keyword evidence="4" id="KW-1185">Reference proteome</keyword>
<feature type="compositionally biased region" description="Basic and acidic residues" evidence="2">
    <location>
        <begin position="555"/>
        <end position="567"/>
    </location>
</feature>
<evidence type="ECO:0000313" key="3">
    <source>
        <dbReference type="EMBL" id="CZR52058.1"/>
    </source>
</evidence>
<dbReference type="EMBL" id="FJOG01000002">
    <property type="protein sequence ID" value="CZR52058.1"/>
    <property type="molecule type" value="Genomic_DNA"/>
</dbReference>
<dbReference type="GO" id="GO:0031145">
    <property type="term" value="P:anaphase-promoting complex-dependent catabolic process"/>
    <property type="evidence" value="ECO:0007669"/>
    <property type="project" value="InterPro"/>
</dbReference>
<feature type="compositionally biased region" description="Polar residues" evidence="2">
    <location>
        <begin position="118"/>
        <end position="128"/>
    </location>
</feature>
<reference evidence="3 4" key="1">
    <citation type="submission" date="2016-03" db="EMBL/GenBank/DDBJ databases">
        <authorList>
            <person name="Ploux O."/>
        </authorList>
    </citation>
    <scope>NUCLEOTIDE SEQUENCE [LARGE SCALE GENOMIC DNA]</scope>
    <source>
        <strain evidence="3 4">UAMH 11012</strain>
    </source>
</reference>
<dbReference type="InterPro" id="IPR018860">
    <property type="entry name" value="APC_suCDC26"/>
</dbReference>
<feature type="region of interest" description="Disordered" evidence="2">
    <location>
        <begin position="22"/>
        <end position="157"/>
    </location>
</feature>
<feature type="compositionally biased region" description="Low complexity" evidence="2">
    <location>
        <begin position="301"/>
        <end position="312"/>
    </location>
</feature>
<feature type="region of interest" description="Disordered" evidence="2">
    <location>
        <begin position="598"/>
        <end position="625"/>
    </location>
</feature>
<feature type="compositionally biased region" description="Polar residues" evidence="2">
    <location>
        <begin position="377"/>
        <end position="386"/>
    </location>
</feature>
<feature type="compositionally biased region" description="Basic and acidic residues" evidence="2">
    <location>
        <begin position="22"/>
        <end position="39"/>
    </location>
</feature>
<feature type="compositionally biased region" description="Polar residues" evidence="2">
    <location>
        <begin position="456"/>
        <end position="476"/>
    </location>
</feature>
<accession>A0A1L7WH15</accession>
<feature type="region of interest" description="Disordered" evidence="2">
    <location>
        <begin position="174"/>
        <end position="314"/>
    </location>
</feature>
<feature type="compositionally biased region" description="Basic and acidic residues" evidence="2">
    <location>
        <begin position="599"/>
        <end position="625"/>
    </location>
</feature>
<evidence type="ECO:0000256" key="1">
    <source>
        <dbReference type="ARBA" id="ARBA00022786"/>
    </source>
</evidence>
<dbReference type="Pfam" id="PF10471">
    <property type="entry name" value="ANAPC_CDC26"/>
    <property type="match status" value="1"/>
</dbReference>
<proteinExistence type="predicted"/>
<dbReference type="AlphaFoldDB" id="A0A1L7WH15"/>